<comment type="caution">
    <text evidence="3">The sequence shown here is derived from an EMBL/GenBank/DDBJ whole genome shotgun (WGS) entry which is preliminary data.</text>
</comment>
<sequence>LLNHTRVDLDKILTELDGTYFGARSLVRSISWSSNMKSSSFNVNLGEKSISLSKFVLELRPLRDLACTILHAMVHIYCNLKEDQHDNEIFEEWKESLFLNGWDIDDPHHGRNWKECKIFRTYVWMCKRCGEKFKRFANMENICMRHERVMVGPQQEHNRQLDSHLNICGTEEYIIALTKPAEKTPEKVTPIKRKVARQNLDDTQATMDYFSPTKKTNTRRKTKSCKHCKEDITFSVDLEFQMHERRCGKKPSPTEETERGRGRTLNLQKRRRSNNHSEEITIDDDDEIVIDDDDVQCTDAPDGAQVVNVDMEYVPLRPPPKANRQPVTTFIALDSNDDDLFDEDIFHSELSNFELSNDTSPPKDTFVYNSTPDASSDKTTTTPNTPPNDLDDDSYVPCSVGIIDDNVEEEEQSVTKSNKSTFFEEEQDFERPKCPSSSTNVLTPPKTNTLQKSFKPSASTASPPSSIETPSTPATPPSNRTSQSKSQSSQHTPQTSQSSRPTPNNTPTTPKKLVTPKLIGFSNRVKK</sequence>
<gene>
    <name evidence="3" type="ORF">AKO1_015025</name>
</gene>
<dbReference type="InterPro" id="IPR006640">
    <property type="entry name" value="SprT-like_domain"/>
</dbReference>
<dbReference type="EMBL" id="JAOPGA020001488">
    <property type="protein sequence ID" value="KAL0488891.1"/>
    <property type="molecule type" value="Genomic_DNA"/>
</dbReference>
<evidence type="ECO:0000256" key="1">
    <source>
        <dbReference type="SAM" id="MobiDB-lite"/>
    </source>
</evidence>
<dbReference type="Pfam" id="PF10263">
    <property type="entry name" value="SprT-like"/>
    <property type="match status" value="1"/>
</dbReference>
<feature type="region of interest" description="Disordered" evidence="1">
    <location>
        <begin position="353"/>
        <end position="527"/>
    </location>
</feature>
<reference evidence="3 4" key="1">
    <citation type="submission" date="2024-03" db="EMBL/GenBank/DDBJ databases">
        <title>The Acrasis kona genome and developmental transcriptomes reveal deep origins of eukaryotic multicellular pathways.</title>
        <authorList>
            <person name="Sheikh S."/>
            <person name="Fu C.-J."/>
            <person name="Brown M.W."/>
            <person name="Baldauf S.L."/>
        </authorList>
    </citation>
    <scope>NUCLEOTIDE SEQUENCE [LARGE SCALE GENOMIC DNA]</scope>
    <source>
        <strain evidence="3 4">ATCC MYA-3509</strain>
    </source>
</reference>
<dbReference type="AlphaFoldDB" id="A0AAW2ZGI1"/>
<feature type="non-terminal residue" evidence="3">
    <location>
        <position position="1"/>
    </location>
</feature>
<evidence type="ECO:0000313" key="4">
    <source>
        <dbReference type="Proteomes" id="UP001431209"/>
    </source>
</evidence>
<proteinExistence type="predicted"/>
<evidence type="ECO:0000259" key="2">
    <source>
        <dbReference type="SMART" id="SM00731"/>
    </source>
</evidence>
<feature type="compositionally biased region" description="Polar residues" evidence="1">
    <location>
        <begin position="435"/>
        <end position="454"/>
    </location>
</feature>
<dbReference type="SMART" id="SM00731">
    <property type="entry name" value="SprT"/>
    <property type="match status" value="1"/>
</dbReference>
<dbReference type="Proteomes" id="UP001431209">
    <property type="component" value="Unassembled WGS sequence"/>
</dbReference>
<feature type="compositionally biased region" description="Polar residues" evidence="1">
    <location>
        <begin position="353"/>
        <end position="374"/>
    </location>
</feature>
<feature type="region of interest" description="Disordered" evidence="1">
    <location>
        <begin position="244"/>
        <end position="279"/>
    </location>
</feature>
<protein>
    <recommendedName>
        <fullName evidence="2">SprT-like domain-containing protein</fullName>
    </recommendedName>
</protein>
<organism evidence="3 4">
    <name type="scientific">Acrasis kona</name>
    <dbReference type="NCBI Taxonomy" id="1008807"/>
    <lineage>
        <taxon>Eukaryota</taxon>
        <taxon>Discoba</taxon>
        <taxon>Heterolobosea</taxon>
        <taxon>Tetramitia</taxon>
        <taxon>Eutetramitia</taxon>
        <taxon>Acrasidae</taxon>
        <taxon>Acrasis</taxon>
    </lineage>
</organism>
<keyword evidence="4" id="KW-1185">Reference proteome</keyword>
<name>A0AAW2ZGI1_9EUKA</name>
<evidence type="ECO:0000313" key="3">
    <source>
        <dbReference type="EMBL" id="KAL0488891.1"/>
    </source>
</evidence>
<accession>A0AAW2ZGI1</accession>
<dbReference type="GO" id="GO:0006950">
    <property type="term" value="P:response to stress"/>
    <property type="evidence" value="ECO:0007669"/>
    <property type="project" value="UniProtKB-ARBA"/>
</dbReference>
<feature type="compositionally biased region" description="Low complexity" evidence="1">
    <location>
        <begin position="456"/>
        <end position="518"/>
    </location>
</feature>
<feature type="compositionally biased region" description="Basic and acidic residues" evidence="1">
    <location>
        <begin position="252"/>
        <end position="261"/>
    </location>
</feature>
<feature type="domain" description="SprT-like" evidence="2">
    <location>
        <begin position="7"/>
        <end position="152"/>
    </location>
</feature>